<evidence type="ECO:0000256" key="4">
    <source>
        <dbReference type="ARBA" id="ARBA00022695"/>
    </source>
</evidence>
<dbReference type="InterPro" id="IPR004821">
    <property type="entry name" value="Cyt_trans-like"/>
</dbReference>
<dbReference type="CDD" id="cd02174">
    <property type="entry name" value="CCT"/>
    <property type="match status" value="1"/>
</dbReference>
<organism evidence="11 12">
    <name type="scientific">Gigaspora rosea</name>
    <dbReference type="NCBI Taxonomy" id="44941"/>
    <lineage>
        <taxon>Eukaryota</taxon>
        <taxon>Fungi</taxon>
        <taxon>Fungi incertae sedis</taxon>
        <taxon>Mucoromycota</taxon>
        <taxon>Glomeromycotina</taxon>
        <taxon>Glomeromycetes</taxon>
        <taxon>Diversisporales</taxon>
        <taxon>Gigasporaceae</taxon>
        <taxon>Gigaspora</taxon>
    </lineage>
</organism>
<keyword evidence="5" id="KW-0443">Lipid metabolism</keyword>
<evidence type="ECO:0000313" key="12">
    <source>
        <dbReference type="Proteomes" id="UP000266673"/>
    </source>
</evidence>
<comment type="caution">
    <text evidence="11">The sequence shown here is derived from an EMBL/GenBank/DDBJ whole genome shotgun (WGS) entry which is preliminary data.</text>
</comment>
<dbReference type="OrthoDB" id="17102at2759"/>
<evidence type="ECO:0000256" key="5">
    <source>
        <dbReference type="ARBA" id="ARBA00023098"/>
    </source>
</evidence>
<feature type="compositionally biased region" description="Polar residues" evidence="9">
    <location>
        <begin position="74"/>
        <end position="86"/>
    </location>
</feature>
<name>A0A397V5B7_9GLOM</name>
<dbReference type="PANTHER" id="PTHR10739:SF13">
    <property type="entry name" value="CHOLINE-PHOSPHATE CYTIDYLYLTRANSFERASE"/>
    <property type="match status" value="1"/>
</dbReference>
<dbReference type="NCBIfam" id="TIGR00125">
    <property type="entry name" value="cyt_tran_rel"/>
    <property type="match status" value="1"/>
</dbReference>
<evidence type="ECO:0000256" key="9">
    <source>
        <dbReference type="SAM" id="MobiDB-lite"/>
    </source>
</evidence>
<evidence type="ECO:0000256" key="1">
    <source>
        <dbReference type="ARBA" id="ARBA00010101"/>
    </source>
</evidence>
<feature type="compositionally biased region" description="Basic and acidic residues" evidence="9">
    <location>
        <begin position="87"/>
        <end position="98"/>
    </location>
</feature>
<feature type="region of interest" description="Disordered" evidence="9">
    <location>
        <begin position="1"/>
        <end position="98"/>
    </location>
</feature>
<evidence type="ECO:0000256" key="8">
    <source>
        <dbReference type="ARBA" id="ARBA00026101"/>
    </source>
</evidence>
<dbReference type="InterPro" id="IPR045049">
    <property type="entry name" value="Pcy1-like"/>
</dbReference>
<keyword evidence="7" id="KW-1208">Phospholipid metabolism</keyword>
<reference evidence="11 12" key="1">
    <citation type="submission" date="2018-06" db="EMBL/GenBank/DDBJ databases">
        <title>Comparative genomics reveals the genomic features of Rhizophagus irregularis, R. cerebriforme, R. diaphanum and Gigaspora rosea, and their symbiotic lifestyle signature.</title>
        <authorList>
            <person name="Morin E."/>
            <person name="San Clemente H."/>
            <person name="Chen E.C.H."/>
            <person name="De La Providencia I."/>
            <person name="Hainaut M."/>
            <person name="Kuo A."/>
            <person name="Kohler A."/>
            <person name="Murat C."/>
            <person name="Tang N."/>
            <person name="Roy S."/>
            <person name="Loubradou J."/>
            <person name="Henrissat B."/>
            <person name="Grigoriev I.V."/>
            <person name="Corradi N."/>
            <person name="Roux C."/>
            <person name="Martin F.M."/>
        </authorList>
    </citation>
    <scope>NUCLEOTIDE SEQUENCE [LARGE SCALE GENOMIC DNA]</scope>
    <source>
        <strain evidence="11 12">DAOM 194757</strain>
    </source>
</reference>
<dbReference type="Proteomes" id="UP000266673">
    <property type="component" value="Unassembled WGS sequence"/>
</dbReference>
<accession>A0A397V5B7</accession>
<evidence type="ECO:0000256" key="7">
    <source>
        <dbReference type="ARBA" id="ARBA00023264"/>
    </source>
</evidence>
<dbReference type="PANTHER" id="PTHR10739">
    <property type="entry name" value="CYTIDYLYLTRANSFERASE"/>
    <property type="match status" value="1"/>
</dbReference>
<dbReference type="Gene3D" id="3.40.50.620">
    <property type="entry name" value="HUPs"/>
    <property type="match status" value="1"/>
</dbReference>
<gene>
    <name evidence="11" type="ORF">C2G38_1650581</name>
</gene>
<keyword evidence="3" id="KW-0808">Transferase</keyword>
<evidence type="ECO:0000259" key="10">
    <source>
        <dbReference type="Pfam" id="PF01467"/>
    </source>
</evidence>
<dbReference type="EC" id="2.7.7.15" evidence="8"/>
<evidence type="ECO:0000256" key="3">
    <source>
        <dbReference type="ARBA" id="ARBA00022679"/>
    </source>
</evidence>
<dbReference type="GO" id="GO:0005635">
    <property type="term" value="C:nuclear envelope"/>
    <property type="evidence" value="ECO:0007669"/>
    <property type="project" value="TreeGrafter"/>
</dbReference>
<evidence type="ECO:0000256" key="2">
    <source>
        <dbReference type="ARBA" id="ARBA00022516"/>
    </source>
</evidence>
<dbReference type="Pfam" id="PF01467">
    <property type="entry name" value="CTP_transf_like"/>
    <property type="match status" value="1"/>
</dbReference>
<dbReference type="AlphaFoldDB" id="A0A397V5B7"/>
<feature type="compositionally biased region" description="Polar residues" evidence="9">
    <location>
        <begin position="35"/>
        <end position="44"/>
    </location>
</feature>
<dbReference type="SUPFAM" id="SSF52374">
    <property type="entry name" value="Nucleotidylyl transferase"/>
    <property type="match status" value="1"/>
</dbReference>
<dbReference type="STRING" id="44941.A0A397V5B7"/>
<keyword evidence="6" id="KW-0594">Phospholipid biosynthesis</keyword>
<evidence type="ECO:0000256" key="6">
    <source>
        <dbReference type="ARBA" id="ARBA00023209"/>
    </source>
</evidence>
<feature type="compositionally biased region" description="Basic and acidic residues" evidence="9">
    <location>
        <begin position="19"/>
        <end position="34"/>
    </location>
</feature>
<feature type="domain" description="Cytidyltransferase-like" evidence="10">
    <location>
        <begin position="122"/>
        <end position="250"/>
    </location>
</feature>
<dbReference type="InterPro" id="IPR041723">
    <property type="entry name" value="CCT"/>
</dbReference>
<evidence type="ECO:0000313" key="11">
    <source>
        <dbReference type="EMBL" id="RIB14496.1"/>
    </source>
</evidence>
<dbReference type="EMBL" id="QKWP01000826">
    <property type="protein sequence ID" value="RIB14496.1"/>
    <property type="molecule type" value="Genomic_DNA"/>
</dbReference>
<proteinExistence type="inferred from homology"/>
<feature type="compositionally biased region" description="Polar residues" evidence="9">
    <location>
        <begin position="51"/>
        <end position="63"/>
    </location>
</feature>
<dbReference type="GO" id="GO:0004105">
    <property type="term" value="F:choline-phosphate cytidylyltransferase activity"/>
    <property type="evidence" value="ECO:0007669"/>
    <property type="project" value="UniProtKB-EC"/>
</dbReference>
<keyword evidence="12" id="KW-1185">Reference proteome</keyword>
<comment type="similarity">
    <text evidence="1">Belongs to the cytidylyltransferase family.</text>
</comment>
<sequence length="397" mass="45332">MPLINRKRKEPTYESDAALSDKLESDAALSDKLESANSDSSVYSSEEDNVDTSLSESSTNDTNVLPPAKRSKNEGINGSSNTTQSLRENKTSVREKSKTAQTLKEYSFKINPPPTDRDVRIYCDGIYDVFHFGHAKSLEQAKKSFPHVYLLVGVCDDETTNLKKGKTVLNERERAESLRHCKWVDEVIEHAPWIVDQEFLDKHNIDYVAHDDLPYASGDTDDVYAFVKEQGRFLPTQRTDGISTSDIITRIVRDYDQYVRRNLERGVSPKDLNIGFLKELHMKKAISEIRTTIHQNWHGTKVELSNDLSEVKNDLAQTFALWEIRSQEFVRGFAARFGAESVVDKIFRRRPRRISTNESVITTSGSSDDDVVHRSRSVSPVRRVIDFIIDQRGSRRR</sequence>
<protein>
    <recommendedName>
        <fullName evidence="8">choline-phosphate cytidylyltransferase</fullName>
        <ecNumber evidence="8">2.7.7.15</ecNumber>
    </recommendedName>
</protein>
<dbReference type="GO" id="GO:0031210">
    <property type="term" value="F:phosphatidylcholine binding"/>
    <property type="evidence" value="ECO:0007669"/>
    <property type="project" value="TreeGrafter"/>
</dbReference>
<dbReference type="InterPro" id="IPR014729">
    <property type="entry name" value="Rossmann-like_a/b/a_fold"/>
</dbReference>
<keyword evidence="2" id="KW-0444">Lipid biosynthesis</keyword>
<keyword evidence="4" id="KW-0548">Nucleotidyltransferase</keyword>